<keyword evidence="1" id="KW-0732">Signal</keyword>
<feature type="signal peptide" evidence="1">
    <location>
        <begin position="1"/>
        <end position="19"/>
    </location>
</feature>
<dbReference type="Proteomes" id="UP000024635">
    <property type="component" value="Unassembled WGS sequence"/>
</dbReference>
<protein>
    <recommendedName>
        <fullName evidence="4">Saposin B-type domain-containing protein</fullName>
    </recommendedName>
</protein>
<evidence type="ECO:0000313" key="2">
    <source>
        <dbReference type="EMBL" id="EYC16685.1"/>
    </source>
</evidence>
<evidence type="ECO:0000256" key="1">
    <source>
        <dbReference type="SAM" id="SignalP"/>
    </source>
</evidence>
<dbReference type="EMBL" id="JARK01001369">
    <property type="protein sequence ID" value="EYC16685.1"/>
    <property type="molecule type" value="Genomic_DNA"/>
</dbReference>
<organism evidence="2 3">
    <name type="scientific">Ancylostoma ceylanicum</name>
    <dbReference type="NCBI Taxonomy" id="53326"/>
    <lineage>
        <taxon>Eukaryota</taxon>
        <taxon>Metazoa</taxon>
        <taxon>Ecdysozoa</taxon>
        <taxon>Nematoda</taxon>
        <taxon>Chromadorea</taxon>
        <taxon>Rhabditida</taxon>
        <taxon>Rhabditina</taxon>
        <taxon>Rhabditomorpha</taxon>
        <taxon>Strongyloidea</taxon>
        <taxon>Ancylostomatidae</taxon>
        <taxon>Ancylostomatinae</taxon>
        <taxon>Ancylostoma</taxon>
    </lineage>
</organism>
<evidence type="ECO:0008006" key="4">
    <source>
        <dbReference type="Google" id="ProtNLM"/>
    </source>
</evidence>
<keyword evidence="3" id="KW-1185">Reference proteome</keyword>
<dbReference type="AlphaFoldDB" id="A0A016UND0"/>
<evidence type="ECO:0000313" key="3">
    <source>
        <dbReference type="Proteomes" id="UP000024635"/>
    </source>
</evidence>
<reference evidence="3" key="1">
    <citation type="journal article" date="2015" name="Nat. Genet.">
        <title>The genome and transcriptome of the zoonotic hookworm Ancylostoma ceylanicum identify infection-specific gene families.</title>
        <authorList>
            <person name="Schwarz E.M."/>
            <person name="Hu Y."/>
            <person name="Antoshechkin I."/>
            <person name="Miller M.M."/>
            <person name="Sternberg P.W."/>
            <person name="Aroian R.V."/>
        </authorList>
    </citation>
    <scope>NUCLEOTIDE SEQUENCE</scope>
    <source>
        <strain evidence="3">HY135</strain>
    </source>
</reference>
<accession>A0A016UND0</accession>
<sequence>MMTLFLCLIILSTLNGALMLSCYHCISQLPLDGIEDDARLALKRLVFQRYNVPPSHEFCDDADTYDFYTAEIQNCEDTDQCIKLSVSQKGELQSQMSYRAL</sequence>
<gene>
    <name evidence="2" type="primary">Acey_s0033.g2786</name>
    <name evidence="2" type="synonym">Acey-C27A2.8</name>
    <name evidence="2" type="ORF">Y032_0033g2786</name>
</gene>
<name>A0A016UND0_9BILA</name>
<proteinExistence type="predicted"/>
<comment type="caution">
    <text evidence="2">The sequence shown here is derived from an EMBL/GenBank/DDBJ whole genome shotgun (WGS) entry which is preliminary data.</text>
</comment>
<dbReference type="OrthoDB" id="5836372at2759"/>
<feature type="chain" id="PRO_5001492553" description="Saposin B-type domain-containing protein" evidence="1">
    <location>
        <begin position="20"/>
        <end position="101"/>
    </location>
</feature>